<feature type="region of interest" description="Disordered" evidence="1">
    <location>
        <begin position="87"/>
        <end position="117"/>
    </location>
</feature>
<feature type="region of interest" description="Disordered" evidence="1">
    <location>
        <begin position="1"/>
        <end position="25"/>
    </location>
</feature>
<accession>A0A8J5GP27</accession>
<name>A0A8J5GP27_ZINOF</name>
<dbReference type="AlphaFoldDB" id="A0A8J5GP27"/>
<comment type="caution">
    <text evidence="2">The sequence shown here is derived from an EMBL/GenBank/DDBJ whole genome shotgun (WGS) entry which is preliminary data.</text>
</comment>
<dbReference type="Proteomes" id="UP000734854">
    <property type="component" value="Unassembled WGS sequence"/>
</dbReference>
<keyword evidence="3" id="KW-1185">Reference proteome</keyword>
<dbReference type="PANTHER" id="PTHR34120:SF2">
    <property type="entry name" value="OS01G0860900 PROTEIN"/>
    <property type="match status" value="1"/>
</dbReference>
<evidence type="ECO:0000313" key="2">
    <source>
        <dbReference type="EMBL" id="KAG6507210.1"/>
    </source>
</evidence>
<reference evidence="2 3" key="1">
    <citation type="submission" date="2020-08" db="EMBL/GenBank/DDBJ databases">
        <title>Plant Genome Project.</title>
        <authorList>
            <person name="Zhang R.-G."/>
        </authorList>
    </citation>
    <scope>NUCLEOTIDE SEQUENCE [LARGE SCALE GENOMIC DNA]</scope>
    <source>
        <tissue evidence="2">Rhizome</tissue>
    </source>
</reference>
<protein>
    <submittedName>
        <fullName evidence="2">Uncharacterized protein</fullName>
    </submittedName>
</protein>
<feature type="compositionally biased region" description="Basic residues" evidence="1">
    <location>
        <begin position="271"/>
        <end position="284"/>
    </location>
</feature>
<proteinExistence type="predicted"/>
<sequence length="291" mass="31642">MPQVDMESLVNRSSLAVGRGPASPEDVDVDVDADANCHLAYVAVGHGPASPEDVDVDADADCHLAYVAVEVPAVGWGLGYRVYDREESTKGASNPKYNAKSRPFTSSSLNVPSKSKPPIIALPRAKVQEASAYDGRSVRRPTQCRFFPKDKMKKRPTAREAEPGSPKVSCVGKVLSERERCRRRREERKERGSWATLFCCRGSGGSQGGVVESAVAAVKRRDLDNSSLKGGAAEAKTARGSSEVVLCDNVVVPKLDAMKRFSSGRRAASGVRRRRGTRKRRRRRLVDGSDE</sequence>
<dbReference type="EMBL" id="JACMSC010000009">
    <property type="protein sequence ID" value="KAG6507210.1"/>
    <property type="molecule type" value="Genomic_DNA"/>
</dbReference>
<feature type="region of interest" description="Disordered" evidence="1">
    <location>
        <begin position="263"/>
        <end position="291"/>
    </location>
</feature>
<feature type="compositionally biased region" description="Polar residues" evidence="1">
    <location>
        <begin position="103"/>
        <end position="113"/>
    </location>
</feature>
<organism evidence="2 3">
    <name type="scientific">Zingiber officinale</name>
    <name type="common">Ginger</name>
    <name type="synonym">Amomum zingiber</name>
    <dbReference type="NCBI Taxonomy" id="94328"/>
    <lineage>
        <taxon>Eukaryota</taxon>
        <taxon>Viridiplantae</taxon>
        <taxon>Streptophyta</taxon>
        <taxon>Embryophyta</taxon>
        <taxon>Tracheophyta</taxon>
        <taxon>Spermatophyta</taxon>
        <taxon>Magnoliopsida</taxon>
        <taxon>Liliopsida</taxon>
        <taxon>Zingiberales</taxon>
        <taxon>Zingiberaceae</taxon>
        <taxon>Zingiber</taxon>
    </lineage>
</organism>
<dbReference type="PANTHER" id="PTHR34120">
    <property type="entry name" value="EXPRESSED PROTEIN"/>
    <property type="match status" value="1"/>
</dbReference>
<gene>
    <name evidence="2" type="ORF">ZIOFF_032551</name>
</gene>
<evidence type="ECO:0000256" key="1">
    <source>
        <dbReference type="SAM" id="MobiDB-lite"/>
    </source>
</evidence>
<evidence type="ECO:0000313" key="3">
    <source>
        <dbReference type="Proteomes" id="UP000734854"/>
    </source>
</evidence>